<gene>
    <name evidence="2" type="ORF">FH607_007725</name>
</gene>
<evidence type="ECO:0000256" key="1">
    <source>
        <dbReference type="SAM" id="Phobius"/>
    </source>
</evidence>
<dbReference type="AlphaFoldDB" id="A0A5N6AH61"/>
<accession>A0A5N6AH61</accession>
<sequence>MAVCLLLFVGGGAVVRLWSVPVAIAMCALAAVIPPVATIVANRRERDDRWWDEER</sequence>
<proteinExistence type="predicted"/>
<dbReference type="EMBL" id="VDLY02000004">
    <property type="protein sequence ID" value="KAB8168024.1"/>
    <property type="molecule type" value="Genomic_DNA"/>
</dbReference>
<evidence type="ECO:0000313" key="3">
    <source>
        <dbReference type="Proteomes" id="UP000314251"/>
    </source>
</evidence>
<keyword evidence="1" id="KW-0812">Transmembrane</keyword>
<dbReference type="Proteomes" id="UP000314251">
    <property type="component" value="Unassembled WGS sequence"/>
</dbReference>
<comment type="caution">
    <text evidence="2">The sequence shown here is derived from an EMBL/GenBank/DDBJ whole genome shotgun (WGS) entry which is preliminary data.</text>
</comment>
<protein>
    <submittedName>
        <fullName evidence="2">DUF3099 domain-containing protein</fullName>
    </submittedName>
</protein>
<reference evidence="2" key="1">
    <citation type="submission" date="2019-10" db="EMBL/GenBank/DDBJ databases">
        <title>Nonomuraea sp. nov., isolated from Phyllanthus amarus.</title>
        <authorList>
            <person name="Klykleung N."/>
            <person name="Tanasupawat S."/>
        </authorList>
    </citation>
    <scope>NUCLEOTIDE SEQUENCE [LARGE SCALE GENOMIC DNA]</scope>
    <source>
        <strain evidence="2">3MP-10</strain>
    </source>
</reference>
<evidence type="ECO:0000313" key="2">
    <source>
        <dbReference type="EMBL" id="KAB8168024.1"/>
    </source>
</evidence>
<organism evidence="2 3">
    <name type="scientific">Streptomyces mimosae</name>
    <dbReference type="NCBI Taxonomy" id="2586635"/>
    <lineage>
        <taxon>Bacteria</taxon>
        <taxon>Bacillati</taxon>
        <taxon>Actinomycetota</taxon>
        <taxon>Actinomycetes</taxon>
        <taxon>Kitasatosporales</taxon>
        <taxon>Streptomycetaceae</taxon>
        <taxon>Streptomyces</taxon>
    </lineage>
</organism>
<keyword evidence="1" id="KW-0472">Membrane</keyword>
<keyword evidence="1" id="KW-1133">Transmembrane helix</keyword>
<feature type="transmembrane region" description="Helical" evidence="1">
    <location>
        <begin position="23"/>
        <end position="41"/>
    </location>
</feature>
<name>A0A5N6AH61_9ACTN</name>
<keyword evidence="3" id="KW-1185">Reference proteome</keyword>